<evidence type="ECO:0000256" key="1">
    <source>
        <dbReference type="ARBA" id="ARBA00022723"/>
    </source>
</evidence>
<dbReference type="InterPro" id="IPR037962">
    <property type="entry name" value="Neuralized"/>
</dbReference>
<feature type="domain" description="NHR" evidence="7">
    <location>
        <begin position="221"/>
        <end position="374"/>
    </location>
</feature>
<dbReference type="AlphaFoldDB" id="A0A2L2YNI6"/>
<evidence type="ECO:0000256" key="5">
    <source>
        <dbReference type="PROSITE-ProRule" id="PRU00175"/>
    </source>
</evidence>
<dbReference type="SMART" id="SM00184">
    <property type="entry name" value="RING"/>
    <property type="match status" value="1"/>
</dbReference>
<dbReference type="InterPro" id="IPR043136">
    <property type="entry name" value="B30.2/SPRY_sf"/>
</dbReference>
<reference evidence="8" key="1">
    <citation type="journal article" date="2016" name="Mol. Ecol. Resour.">
        <title>Evaluation of the impact of RNA preservation methods of spiders for de novo transcriptome assembly.</title>
        <authorList>
            <person name="Kono N."/>
            <person name="Nakamura H."/>
            <person name="Ito Y."/>
            <person name="Tomita M."/>
            <person name="Arakawa K."/>
        </authorList>
    </citation>
    <scope>NUCLEOTIDE SEQUENCE</scope>
    <source>
        <tissue evidence="8">Whole body</tissue>
    </source>
</reference>
<keyword evidence="3 5" id="KW-0863">Zinc-finger</keyword>
<dbReference type="SMART" id="SM00588">
    <property type="entry name" value="NEUZ"/>
    <property type="match status" value="2"/>
</dbReference>
<feature type="domain" description="NHR" evidence="7">
    <location>
        <begin position="31"/>
        <end position="185"/>
    </location>
</feature>
<dbReference type="RefSeq" id="XP_042899868.2">
    <property type="nucleotide sequence ID" value="XM_043043934.2"/>
</dbReference>
<dbReference type="FunFam" id="2.60.120.920:FF:000005">
    <property type="entry name" value="Putative E3 ubiquitin-protein ligase NEURL1B"/>
    <property type="match status" value="1"/>
</dbReference>
<dbReference type="PANTHER" id="PTHR12429:SF6">
    <property type="entry name" value="PROTEIN NEURALIZED"/>
    <property type="match status" value="1"/>
</dbReference>
<evidence type="ECO:0000259" key="7">
    <source>
        <dbReference type="PROSITE" id="PS51065"/>
    </source>
</evidence>
<feature type="domain" description="RING-type" evidence="6">
    <location>
        <begin position="417"/>
        <end position="458"/>
    </location>
</feature>
<name>A0A2L2YNI6_PARTP</name>
<evidence type="ECO:0000259" key="6">
    <source>
        <dbReference type="PROSITE" id="PS50089"/>
    </source>
</evidence>
<dbReference type="GO" id="GO:0008270">
    <property type="term" value="F:zinc ion binding"/>
    <property type="evidence" value="ECO:0007669"/>
    <property type="project" value="UniProtKB-KW"/>
</dbReference>
<dbReference type="PROSITE" id="PS50089">
    <property type="entry name" value="ZF_RING_2"/>
    <property type="match status" value="1"/>
</dbReference>
<evidence type="ECO:0000313" key="8">
    <source>
        <dbReference type="EMBL" id="LAA09676.1"/>
    </source>
</evidence>
<dbReference type="GeneID" id="107440618"/>
<organism evidence="8">
    <name type="scientific">Parasteatoda tepidariorum</name>
    <name type="common">Common house spider</name>
    <name type="synonym">Achaearanea tepidariorum</name>
    <dbReference type="NCBI Taxonomy" id="114398"/>
    <lineage>
        <taxon>Eukaryota</taxon>
        <taxon>Metazoa</taxon>
        <taxon>Ecdysozoa</taxon>
        <taxon>Arthropoda</taxon>
        <taxon>Chelicerata</taxon>
        <taxon>Arachnida</taxon>
        <taxon>Araneae</taxon>
        <taxon>Araneomorphae</taxon>
        <taxon>Entelegynae</taxon>
        <taxon>Araneoidea</taxon>
        <taxon>Theridiidae</taxon>
        <taxon>Parasteatoda</taxon>
    </lineage>
</organism>
<keyword evidence="2" id="KW-0677">Repeat</keyword>
<protein>
    <submittedName>
        <fullName evidence="8">Neuralized-like protein 1A</fullName>
    </submittedName>
</protein>
<dbReference type="Gene3D" id="2.60.120.920">
    <property type="match status" value="2"/>
</dbReference>
<dbReference type="PROSITE" id="PS51065">
    <property type="entry name" value="NHR"/>
    <property type="match status" value="2"/>
</dbReference>
<proteinExistence type="evidence at transcript level"/>
<dbReference type="InterPro" id="IPR001841">
    <property type="entry name" value="Znf_RING"/>
</dbReference>
<dbReference type="InterPro" id="IPR006573">
    <property type="entry name" value="NHR_dom"/>
</dbReference>
<evidence type="ECO:0000256" key="2">
    <source>
        <dbReference type="ARBA" id="ARBA00022737"/>
    </source>
</evidence>
<keyword evidence="1" id="KW-0479">Metal-binding</keyword>
<dbReference type="Gene3D" id="3.30.40.10">
    <property type="entry name" value="Zinc/RING finger domain, C3HC4 (zinc finger)"/>
    <property type="match status" value="1"/>
</dbReference>
<dbReference type="CDD" id="cd16647">
    <property type="entry name" value="mRING-HC-C3HC5_NEU1"/>
    <property type="match status" value="1"/>
</dbReference>
<dbReference type="KEGG" id="ptep:107440618"/>
<dbReference type="PANTHER" id="PTHR12429">
    <property type="entry name" value="NEURALIZED"/>
    <property type="match status" value="1"/>
</dbReference>
<dbReference type="GO" id="GO:0061630">
    <property type="term" value="F:ubiquitin protein ligase activity"/>
    <property type="evidence" value="ECO:0007669"/>
    <property type="project" value="TreeGrafter"/>
</dbReference>
<dbReference type="SUPFAM" id="SSF57850">
    <property type="entry name" value="RING/U-box"/>
    <property type="match status" value="1"/>
</dbReference>
<keyword evidence="4" id="KW-0862">Zinc</keyword>
<sequence length="469" mass="52567">MGNEISLPKLRTVSPYEGSIGGLRMQNNFHPLHFHQVHGDNIKLMKNGTVACRHEGFCKGIAFSDRPVLVGEPVYIKFIEISSNWSGALRIGFTMNDPISMKSKLPRYACPDLTSINGNWAKAIAERMAQKDSILFYYVDQNGDVHYGIDSEEHGIFFGGVNTSEKLWAVLDIYGNTTAVEFIEPRSSIQDFISESDHNIIPVNSDFQLSHTENSFIVGSRMSFHTTHGKNAVLKRYRLVASRKKGSSNLSYVFTDRPLNIKEKLQIKVINIEPQASGTFNYGITSCNPSSLLPDELPPLAEALVDRLEYWVVRNDTNAYKIHDIITFSINEEGEVQVLKNSVRSSRFHVDSTLPLWVFLNLSGIVSEVRIIGSPDAYECDITDQFGKLTVTLPSNIPSMDEIAGPSSEDTNSDKICVVCFEELANCALYRCGHVCMCYDCAHKMWNPGSNVQCPICREPIRDVIKIYT</sequence>
<dbReference type="InterPro" id="IPR013083">
    <property type="entry name" value="Znf_RING/FYVE/PHD"/>
</dbReference>
<evidence type="ECO:0000256" key="3">
    <source>
        <dbReference type="ARBA" id="ARBA00022771"/>
    </source>
</evidence>
<dbReference type="OrthoDB" id="6078042at2759"/>
<dbReference type="Pfam" id="PF13920">
    <property type="entry name" value="zf-C3HC4_3"/>
    <property type="match status" value="1"/>
</dbReference>
<dbReference type="EMBL" id="IAAA01033225">
    <property type="protein sequence ID" value="LAA09676.1"/>
    <property type="molecule type" value="mRNA"/>
</dbReference>
<evidence type="ECO:0000256" key="4">
    <source>
        <dbReference type="ARBA" id="ARBA00022833"/>
    </source>
</evidence>
<accession>A0A2L2YNI6</accession>
<dbReference type="Pfam" id="PF07177">
    <property type="entry name" value="Neuralized"/>
    <property type="match status" value="2"/>
</dbReference>